<dbReference type="PROSITE" id="PS50977">
    <property type="entry name" value="HTH_TETR_2"/>
    <property type="match status" value="1"/>
</dbReference>
<dbReference type="EMBL" id="PPEK01000006">
    <property type="protein sequence ID" value="PNV67700.1"/>
    <property type="molecule type" value="Genomic_DNA"/>
</dbReference>
<evidence type="ECO:0000259" key="3">
    <source>
        <dbReference type="PROSITE" id="PS50977"/>
    </source>
</evidence>
<evidence type="ECO:0000313" key="5">
    <source>
        <dbReference type="Proteomes" id="UP000236197"/>
    </source>
</evidence>
<dbReference type="OrthoDB" id="6929199at2"/>
<dbReference type="RefSeq" id="WP_103264985.1">
    <property type="nucleotide sequence ID" value="NZ_CABMLE010000006.1"/>
</dbReference>
<keyword evidence="1 2" id="KW-0238">DNA-binding</keyword>
<dbReference type="GO" id="GO:0003677">
    <property type="term" value="F:DNA binding"/>
    <property type="evidence" value="ECO:0007669"/>
    <property type="project" value="UniProtKB-UniRule"/>
</dbReference>
<dbReference type="InterPro" id="IPR001647">
    <property type="entry name" value="HTH_TetR"/>
</dbReference>
<feature type="DNA-binding region" description="H-T-H motif" evidence="2">
    <location>
        <begin position="37"/>
        <end position="56"/>
    </location>
</feature>
<evidence type="ECO:0000256" key="2">
    <source>
        <dbReference type="PROSITE-ProRule" id="PRU00335"/>
    </source>
</evidence>
<dbReference type="Gene3D" id="1.10.357.10">
    <property type="entry name" value="Tetracycline Repressor, domain 2"/>
    <property type="match status" value="1"/>
</dbReference>
<dbReference type="Proteomes" id="UP000236197">
    <property type="component" value="Unassembled WGS sequence"/>
</dbReference>
<evidence type="ECO:0000256" key="1">
    <source>
        <dbReference type="ARBA" id="ARBA00023125"/>
    </source>
</evidence>
<sequence length="199" mass="21280">MGEASQTPKSLKAQITRTSLVLAAAALLREQGPKAVTYRKVAKWAGAASSSVGYYFESVTQLLHEAGRYNIQLWAERAEKAAATAEALSPEECRSRVVELLVQACLPEETSVLPAHYAQLIAAAESDVVTEAYQKGRVSLDAAIGRILARAGIDMPPRMVGAVVDGAAVNAISEGYNVHDFASSLLKTAIEMYKRSADQ</sequence>
<keyword evidence="5" id="KW-1185">Reference proteome</keyword>
<evidence type="ECO:0000313" key="4">
    <source>
        <dbReference type="EMBL" id="PNV67700.1"/>
    </source>
</evidence>
<gene>
    <name evidence="4" type="ORF">C2L71_06570</name>
</gene>
<protein>
    <submittedName>
        <fullName evidence="4">TetR family transcriptional regulator</fullName>
    </submittedName>
</protein>
<organism evidence="4 5">
    <name type="scientific">Enteroscipio rubneri</name>
    <dbReference type="NCBI Taxonomy" id="2070686"/>
    <lineage>
        <taxon>Bacteria</taxon>
        <taxon>Bacillati</taxon>
        <taxon>Actinomycetota</taxon>
        <taxon>Coriobacteriia</taxon>
        <taxon>Eggerthellales</taxon>
        <taxon>Eggerthellaceae</taxon>
        <taxon>Enteroscipio</taxon>
    </lineage>
</organism>
<comment type="caution">
    <text evidence="4">The sequence shown here is derived from an EMBL/GenBank/DDBJ whole genome shotgun (WGS) entry which is preliminary data.</text>
</comment>
<accession>A0A2K2UC09</accession>
<dbReference type="Pfam" id="PF00440">
    <property type="entry name" value="TetR_N"/>
    <property type="match status" value="1"/>
</dbReference>
<dbReference type="SUPFAM" id="SSF46689">
    <property type="entry name" value="Homeodomain-like"/>
    <property type="match status" value="1"/>
</dbReference>
<feature type="domain" description="HTH tetR-type" evidence="3">
    <location>
        <begin position="14"/>
        <end position="74"/>
    </location>
</feature>
<dbReference type="InterPro" id="IPR009057">
    <property type="entry name" value="Homeodomain-like_sf"/>
</dbReference>
<dbReference type="AlphaFoldDB" id="A0A2K2UC09"/>
<proteinExistence type="predicted"/>
<name>A0A2K2UC09_9ACTN</name>
<reference evidence="5" key="1">
    <citation type="submission" date="2018-01" db="EMBL/GenBank/DDBJ databases">
        <title>Rubneribacter badeniensis gen. nov., sp. nov., and Colonibacter rubneri, gen. nov., sp. nov., WGS of new members of the Eggerthellaceae.</title>
        <authorList>
            <person name="Danylec N."/>
            <person name="Stoll D.A."/>
            <person name="Doetsch A."/>
            <person name="Kulling S.E."/>
            <person name="Huch M."/>
        </authorList>
    </citation>
    <scope>NUCLEOTIDE SEQUENCE [LARGE SCALE GENOMIC DNA]</scope>
    <source>
        <strain evidence="5">ResAG-96</strain>
    </source>
</reference>